<gene>
    <name evidence="2" type="ORF">E2C01_008966</name>
</gene>
<feature type="compositionally biased region" description="Polar residues" evidence="1">
    <location>
        <begin position="125"/>
        <end position="136"/>
    </location>
</feature>
<proteinExistence type="predicted"/>
<protein>
    <submittedName>
        <fullName evidence="2">Uncharacterized protein</fullName>
    </submittedName>
</protein>
<name>A0A5B7D579_PORTR</name>
<dbReference type="Proteomes" id="UP000324222">
    <property type="component" value="Unassembled WGS sequence"/>
</dbReference>
<dbReference type="AlphaFoldDB" id="A0A5B7D579"/>
<evidence type="ECO:0000313" key="2">
    <source>
        <dbReference type="EMBL" id="MPC16146.1"/>
    </source>
</evidence>
<feature type="compositionally biased region" description="Polar residues" evidence="1">
    <location>
        <begin position="81"/>
        <end position="93"/>
    </location>
</feature>
<accession>A0A5B7D579</accession>
<feature type="region of interest" description="Disordered" evidence="1">
    <location>
        <begin position="72"/>
        <end position="136"/>
    </location>
</feature>
<evidence type="ECO:0000256" key="1">
    <source>
        <dbReference type="SAM" id="MobiDB-lite"/>
    </source>
</evidence>
<evidence type="ECO:0000313" key="3">
    <source>
        <dbReference type="Proteomes" id="UP000324222"/>
    </source>
</evidence>
<sequence>MDRIIGRQRSREDFDLGIWEPLPRVDALPNLGPWPGFEPVRLRSLWGPQSALGPTCNYLVIIIVKTPATNLLTPHRPSRMSIESSNHTQNSSPPARKPLSRVRNPNLRSDRGQDSNPCACRPLGPQSTQGSTAPRR</sequence>
<keyword evidence="3" id="KW-1185">Reference proteome</keyword>
<reference evidence="2 3" key="1">
    <citation type="submission" date="2019-05" db="EMBL/GenBank/DDBJ databases">
        <title>Another draft genome of Portunus trituberculatus and its Hox gene families provides insights of decapod evolution.</title>
        <authorList>
            <person name="Jeong J.-H."/>
            <person name="Song I."/>
            <person name="Kim S."/>
            <person name="Choi T."/>
            <person name="Kim D."/>
            <person name="Ryu S."/>
            <person name="Kim W."/>
        </authorList>
    </citation>
    <scope>NUCLEOTIDE SEQUENCE [LARGE SCALE GENOMIC DNA]</scope>
    <source>
        <tissue evidence="2">Muscle</tissue>
    </source>
</reference>
<organism evidence="2 3">
    <name type="scientific">Portunus trituberculatus</name>
    <name type="common">Swimming crab</name>
    <name type="synonym">Neptunus trituberculatus</name>
    <dbReference type="NCBI Taxonomy" id="210409"/>
    <lineage>
        <taxon>Eukaryota</taxon>
        <taxon>Metazoa</taxon>
        <taxon>Ecdysozoa</taxon>
        <taxon>Arthropoda</taxon>
        <taxon>Crustacea</taxon>
        <taxon>Multicrustacea</taxon>
        <taxon>Malacostraca</taxon>
        <taxon>Eumalacostraca</taxon>
        <taxon>Eucarida</taxon>
        <taxon>Decapoda</taxon>
        <taxon>Pleocyemata</taxon>
        <taxon>Brachyura</taxon>
        <taxon>Eubrachyura</taxon>
        <taxon>Portunoidea</taxon>
        <taxon>Portunidae</taxon>
        <taxon>Portuninae</taxon>
        <taxon>Portunus</taxon>
    </lineage>
</organism>
<dbReference type="EMBL" id="VSRR010000483">
    <property type="protein sequence ID" value="MPC16146.1"/>
    <property type="molecule type" value="Genomic_DNA"/>
</dbReference>
<comment type="caution">
    <text evidence="2">The sequence shown here is derived from an EMBL/GenBank/DDBJ whole genome shotgun (WGS) entry which is preliminary data.</text>
</comment>